<keyword evidence="1" id="KW-1133">Transmembrane helix</keyword>
<keyword evidence="3" id="KW-1185">Reference proteome</keyword>
<comment type="caution">
    <text evidence="2">The sequence shown here is derived from an EMBL/GenBank/DDBJ whole genome shotgun (WGS) entry which is preliminary data.</text>
</comment>
<name>A0A9Q1C2P0_HOLLE</name>
<reference evidence="2" key="1">
    <citation type="submission" date="2021-10" db="EMBL/GenBank/DDBJ databases">
        <title>Tropical sea cucumber genome reveals ecological adaptation and Cuvierian tubules defense mechanism.</title>
        <authorList>
            <person name="Chen T."/>
        </authorList>
    </citation>
    <scope>NUCLEOTIDE SEQUENCE</scope>
    <source>
        <strain evidence="2">Nanhai2018</strain>
        <tissue evidence="2">Muscle</tissue>
    </source>
</reference>
<dbReference type="OrthoDB" id="10630539at2759"/>
<evidence type="ECO:0000256" key="1">
    <source>
        <dbReference type="SAM" id="Phobius"/>
    </source>
</evidence>
<dbReference type="Proteomes" id="UP001152320">
    <property type="component" value="Chromosome 8"/>
</dbReference>
<dbReference type="AlphaFoldDB" id="A0A9Q1C2P0"/>
<protein>
    <submittedName>
        <fullName evidence="2">Uncharacterized protein</fullName>
    </submittedName>
</protein>
<evidence type="ECO:0000313" key="2">
    <source>
        <dbReference type="EMBL" id="KAJ8038073.1"/>
    </source>
</evidence>
<proteinExistence type="predicted"/>
<sequence>MLELFVILFAALISFVSLIAVALIFFYALRVIRSLSVDPCSRSVHSQQGNTQTTVLHNITSSIPTAVYSRKIYCDNHSISIKTDVYAADKENGSLGSQANSTHGNAFCNPSYELQLFHNDSVKFTVHPSVSDRHDDETCTSYENVKTKMYENLAQVKK</sequence>
<evidence type="ECO:0000313" key="3">
    <source>
        <dbReference type="Proteomes" id="UP001152320"/>
    </source>
</evidence>
<dbReference type="EMBL" id="JAIZAY010000008">
    <property type="protein sequence ID" value="KAJ8038073.1"/>
    <property type="molecule type" value="Genomic_DNA"/>
</dbReference>
<keyword evidence="1" id="KW-0812">Transmembrane</keyword>
<keyword evidence="1" id="KW-0472">Membrane</keyword>
<accession>A0A9Q1C2P0</accession>
<feature type="transmembrane region" description="Helical" evidence="1">
    <location>
        <begin position="6"/>
        <end position="29"/>
    </location>
</feature>
<organism evidence="2 3">
    <name type="scientific">Holothuria leucospilota</name>
    <name type="common">Black long sea cucumber</name>
    <name type="synonym">Mertensiothuria leucospilota</name>
    <dbReference type="NCBI Taxonomy" id="206669"/>
    <lineage>
        <taxon>Eukaryota</taxon>
        <taxon>Metazoa</taxon>
        <taxon>Echinodermata</taxon>
        <taxon>Eleutherozoa</taxon>
        <taxon>Echinozoa</taxon>
        <taxon>Holothuroidea</taxon>
        <taxon>Aspidochirotacea</taxon>
        <taxon>Aspidochirotida</taxon>
        <taxon>Holothuriidae</taxon>
        <taxon>Holothuria</taxon>
    </lineage>
</organism>
<gene>
    <name evidence="2" type="ORF">HOLleu_19049</name>
</gene>